<feature type="signal peptide" evidence="1">
    <location>
        <begin position="1"/>
        <end position="28"/>
    </location>
</feature>
<comment type="caution">
    <text evidence="2">The sequence shown here is derived from an EMBL/GenBank/DDBJ whole genome shotgun (WGS) entry which is preliminary data.</text>
</comment>
<sequence>MKNSPKLAAGALLVALLLSGCVAPGHQAVPPAPACRTGDPLVQTTLYFGL</sequence>
<protein>
    <submittedName>
        <fullName evidence="2">DUF3574 domain-containing protein</fullName>
    </submittedName>
</protein>
<dbReference type="AlphaFoldDB" id="A0ABD5BCU5"/>
<accession>A0ABD5BCU5</accession>
<evidence type="ECO:0000313" key="2">
    <source>
        <dbReference type="EMBL" id="MDQ9554187.1"/>
    </source>
</evidence>
<name>A0ABD5BCU5_SERMA</name>
<proteinExistence type="predicted"/>
<dbReference type="Proteomes" id="UP001234811">
    <property type="component" value="Unassembled WGS sequence"/>
</dbReference>
<feature type="non-terminal residue" evidence="2">
    <location>
        <position position="50"/>
    </location>
</feature>
<organism evidence="2 3">
    <name type="scientific">Serratia marcescens</name>
    <dbReference type="NCBI Taxonomy" id="615"/>
    <lineage>
        <taxon>Bacteria</taxon>
        <taxon>Pseudomonadati</taxon>
        <taxon>Pseudomonadota</taxon>
        <taxon>Gammaproteobacteria</taxon>
        <taxon>Enterobacterales</taxon>
        <taxon>Yersiniaceae</taxon>
        <taxon>Serratia</taxon>
    </lineage>
</organism>
<reference evidence="2 3" key="1">
    <citation type="submission" date="2023-07" db="EMBL/GenBank/DDBJ databases">
        <title>Pathogens genome sequencing project 196.</title>
        <authorList>
            <person name="Cao X."/>
        </authorList>
    </citation>
    <scope>NUCLEOTIDE SEQUENCE [LARGE SCALE GENOMIC DNA]</scope>
    <source>
        <strain evidence="2 3">SM41</strain>
    </source>
</reference>
<dbReference type="PROSITE" id="PS51257">
    <property type="entry name" value="PROKAR_LIPOPROTEIN"/>
    <property type="match status" value="1"/>
</dbReference>
<dbReference type="EMBL" id="JAVIPQ010000032">
    <property type="protein sequence ID" value="MDQ9554187.1"/>
    <property type="molecule type" value="Genomic_DNA"/>
</dbReference>
<evidence type="ECO:0000313" key="3">
    <source>
        <dbReference type="Proteomes" id="UP001234811"/>
    </source>
</evidence>
<evidence type="ECO:0000256" key="1">
    <source>
        <dbReference type="SAM" id="SignalP"/>
    </source>
</evidence>
<gene>
    <name evidence="2" type="ORF">RF091_01350</name>
</gene>
<feature type="chain" id="PRO_5044763776" evidence="1">
    <location>
        <begin position="29"/>
        <end position="50"/>
    </location>
</feature>
<keyword evidence="1" id="KW-0732">Signal</keyword>